<dbReference type="AlphaFoldDB" id="A0A388K0C9"/>
<evidence type="ECO:0000313" key="3">
    <source>
        <dbReference type="Proteomes" id="UP000265515"/>
    </source>
</evidence>
<dbReference type="EMBL" id="BFEA01000040">
    <property type="protein sequence ID" value="GBG63514.1"/>
    <property type="molecule type" value="Genomic_DNA"/>
</dbReference>
<feature type="compositionally biased region" description="Acidic residues" evidence="1">
    <location>
        <begin position="18"/>
        <end position="33"/>
    </location>
</feature>
<proteinExistence type="predicted"/>
<dbReference type="Proteomes" id="UP000265515">
    <property type="component" value="Unassembled WGS sequence"/>
</dbReference>
<name>A0A388K0C9_CHABU</name>
<accession>A0A388K0C9</accession>
<organism evidence="2 3">
    <name type="scientific">Chara braunii</name>
    <name type="common">Braun's stonewort</name>
    <dbReference type="NCBI Taxonomy" id="69332"/>
    <lineage>
        <taxon>Eukaryota</taxon>
        <taxon>Viridiplantae</taxon>
        <taxon>Streptophyta</taxon>
        <taxon>Charophyceae</taxon>
        <taxon>Charales</taxon>
        <taxon>Characeae</taxon>
        <taxon>Chara</taxon>
    </lineage>
</organism>
<gene>
    <name evidence="2" type="ORF">CBR_g38582</name>
</gene>
<evidence type="ECO:0000256" key="1">
    <source>
        <dbReference type="SAM" id="MobiDB-lite"/>
    </source>
</evidence>
<dbReference type="Gramene" id="GBG63514">
    <property type="protein sequence ID" value="GBG63514"/>
    <property type="gene ID" value="CBR_g38582"/>
</dbReference>
<sequence>MFGAESNFHVGLVSTEQADSDGDEGEYEEEDGESLPLTEEEKAFHAMMVEEGKKVRIRAVADNQRVKINKYVRNAFLPTVPPRWVEAQSRDVDDKLWDLYTFNYVAPIHADSYRFLASLTDEEMKKCREKALMENTDLIKGNYPLTADSMKLPVIGDFDRSKCVVWPSALAIRRFLAPKTEAPIAELKRIWNVGRPYLKGQCVASGKGDCGNNISWLDHVLWYLLSDLFYLFPHAPSLRARARAFRLRAKTTWRAPMPASVVFTHMREVMVKMAFNVTINPTRTA</sequence>
<feature type="region of interest" description="Disordered" evidence="1">
    <location>
        <begin position="1"/>
        <end position="37"/>
    </location>
</feature>
<keyword evidence="3" id="KW-1185">Reference proteome</keyword>
<protein>
    <submittedName>
        <fullName evidence="2">Uncharacterized protein</fullName>
    </submittedName>
</protein>
<reference evidence="2 3" key="1">
    <citation type="journal article" date="2018" name="Cell">
        <title>The Chara Genome: Secondary Complexity and Implications for Plant Terrestrialization.</title>
        <authorList>
            <person name="Nishiyama T."/>
            <person name="Sakayama H."/>
            <person name="Vries J.D."/>
            <person name="Buschmann H."/>
            <person name="Saint-Marcoux D."/>
            <person name="Ullrich K.K."/>
            <person name="Haas F.B."/>
            <person name="Vanderstraeten L."/>
            <person name="Becker D."/>
            <person name="Lang D."/>
            <person name="Vosolsobe S."/>
            <person name="Rombauts S."/>
            <person name="Wilhelmsson P.K.I."/>
            <person name="Janitza P."/>
            <person name="Kern R."/>
            <person name="Heyl A."/>
            <person name="Rumpler F."/>
            <person name="Villalobos L.I.A.C."/>
            <person name="Clay J.M."/>
            <person name="Skokan R."/>
            <person name="Toyoda A."/>
            <person name="Suzuki Y."/>
            <person name="Kagoshima H."/>
            <person name="Schijlen E."/>
            <person name="Tajeshwar N."/>
            <person name="Catarino B."/>
            <person name="Hetherington A.J."/>
            <person name="Saltykova A."/>
            <person name="Bonnot C."/>
            <person name="Breuninger H."/>
            <person name="Symeonidi A."/>
            <person name="Radhakrishnan G.V."/>
            <person name="Van Nieuwerburgh F."/>
            <person name="Deforce D."/>
            <person name="Chang C."/>
            <person name="Karol K.G."/>
            <person name="Hedrich R."/>
            <person name="Ulvskov P."/>
            <person name="Glockner G."/>
            <person name="Delwiche C.F."/>
            <person name="Petrasek J."/>
            <person name="Van de Peer Y."/>
            <person name="Friml J."/>
            <person name="Beilby M."/>
            <person name="Dolan L."/>
            <person name="Kohara Y."/>
            <person name="Sugano S."/>
            <person name="Fujiyama A."/>
            <person name="Delaux P.-M."/>
            <person name="Quint M."/>
            <person name="TheiBen G."/>
            <person name="Hagemann M."/>
            <person name="Harholt J."/>
            <person name="Dunand C."/>
            <person name="Zachgo S."/>
            <person name="Langdale J."/>
            <person name="Maumus F."/>
            <person name="Straeten D.V.D."/>
            <person name="Gould S.B."/>
            <person name="Rensing S.A."/>
        </authorList>
    </citation>
    <scope>NUCLEOTIDE SEQUENCE [LARGE SCALE GENOMIC DNA]</scope>
    <source>
        <strain evidence="2 3">S276</strain>
    </source>
</reference>
<evidence type="ECO:0000313" key="2">
    <source>
        <dbReference type="EMBL" id="GBG63514.1"/>
    </source>
</evidence>
<comment type="caution">
    <text evidence="2">The sequence shown here is derived from an EMBL/GenBank/DDBJ whole genome shotgun (WGS) entry which is preliminary data.</text>
</comment>